<evidence type="ECO:0000313" key="4">
    <source>
        <dbReference type="EMBL" id="GFR66362.1"/>
    </source>
</evidence>
<dbReference type="InterPro" id="IPR036770">
    <property type="entry name" value="Ankyrin_rpt-contain_sf"/>
</dbReference>
<dbReference type="PANTHER" id="PTHR24198:SF194">
    <property type="entry name" value="INVERSIN-A"/>
    <property type="match status" value="1"/>
</dbReference>
<accession>A0AAV4EZI1</accession>
<dbReference type="PROSITE" id="PS50297">
    <property type="entry name" value="ANK_REP_REGION"/>
    <property type="match status" value="1"/>
</dbReference>
<evidence type="ECO:0000313" key="5">
    <source>
        <dbReference type="Proteomes" id="UP000762676"/>
    </source>
</evidence>
<protein>
    <submittedName>
        <fullName evidence="4">Transient receptor potential cation channel subfamily A member 1 homolog</fullName>
    </submittedName>
</protein>
<dbReference type="SUPFAM" id="SSF48403">
    <property type="entry name" value="Ankyrin repeat"/>
    <property type="match status" value="1"/>
</dbReference>
<comment type="caution">
    <text evidence="4">The sequence shown here is derived from an EMBL/GenBank/DDBJ whole genome shotgun (WGS) entry which is preliminary data.</text>
</comment>
<dbReference type="PROSITE" id="PS50088">
    <property type="entry name" value="ANK_REPEAT"/>
    <property type="match status" value="1"/>
</dbReference>
<keyword evidence="4" id="KW-0675">Receptor</keyword>
<feature type="repeat" description="ANK" evidence="3">
    <location>
        <begin position="65"/>
        <end position="91"/>
    </location>
</feature>
<reference evidence="4 5" key="1">
    <citation type="journal article" date="2021" name="Elife">
        <title>Chloroplast acquisition without the gene transfer in kleptoplastic sea slugs, Plakobranchus ocellatus.</title>
        <authorList>
            <person name="Maeda T."/>
            <person name="Takahashi S."/>
            <person name="Yoshida T."/>
            <person name="Shimamura S."/>
            <person name="Takaki Y."/>
            <person name="Nagai Y."/>
            <person name="Toyoda A."/>
            <person name="Suzuki Y."/>
            <person name="Arimoto A."/>
            <person name="Ishii H."/>
            <person name="Satoh N."/>
            <person name="Nishiyama T."/>
            <person name="Hasebe M."/>
            <person name="Maruyama T."/>
            <person name="Minagawa J."/>
            <person name="Obokata J."/>
            <person name="Shigenobu S."/>
        </authorList>
    </citation>
    <scope>NUCLEOTIDE SEQUENCE [LARGE SCALE GENOMIC DNA]</scope>
</reference>
<keyword evidence="2 3" id="KW-0040">ANK repeat</keyword>
<gene>
    <name evidence="4" type="ORF">ElyMa_005556500</name>
</gene>
<dbReference type="Proteomes" id="UP000762676">
    <property type="component" value="Unassembled WGS sequence"/>
</dbReference>
<dbReference type="PANTHER" id="PTHR24198">
    <property type="entry name" value="ANKYRIN REPEAT AND PROTEIN KINASE DOMAIN-CONTAINING PROTEIN"/>
    <property type="match status" value="1"/>
</dbReference>
<dbReference type="SMART" id="SM00248">
    <property type="entry name" value="ANK"/>
    <property type="match status" value="1"/>
</dbReference>
<dbReference type="EMBL" id="BMAT01011082">
    <property type="protein sequence ID" value="GFR66362.1"/>
    <property type="molecule type" value="Genomic_DNA"/>
</dbReference>
<evidence type="ECO:0000256" key="1">
    <source>
        <dbReference type="ARBA" id="ARBA00022737"/>
    </source>
</evidence>
<sequence>MATNPTNAGGELPPFAPALKLPEATETLNLTLHQCARDGDEYNMKILLQNLDAHARKKVNQYDEDDLTPLHYAARYNHLSVVKLLVQAGANFMRYGPAREDEAHNGGNPRWLVGYRGWSANRVL</sequence>
<dbReference type="Gene3D" id="1.25.40.20">
    <property type="entry name" value="Ankyrin repeat-containing domain"/>
    <property type="match status" value="1"/>
</dbReference>
<proteinExistence type="predicted"/>
<organism evidence="4 5">
    <name type="scientific">Elysia marginata</name>
    <dbReference type="NCBI Taxonomy" id="1093978"/>
    <lineage>
        <taxon>Eukaryota</taxon>
        <taxon>Metazoa</taxon>
        <taxon>Spiralia</taxon>
        <taxon>Lophotrochozoa</taxon>
        <taxon>Mollusca</taxon>
        <taxon>Gastropoda</taxon>
        <taxon>Heterobranchia</taxon>
        <taxon>Euthyneura</taxon>
        <taxon>Panpulmonata</taxon>
        <taxon>Sacoglossa</taxon>
        <taxon>Placobranchoidea</taxon>
        <taxon>Plakobranchidae</taxon>
        <taxon>Elysia</taxon>
    </lineage>
</organism>
<dbReference type="Pfam" id="PF12796">
    <property type="entry name" value="Ank_2"/>
    <property type="match status" value="1"/>
</dbReference>
<keyword evidence="5" id="KW-1185">Reference proteome</keyword>
<evidence type="ECO:0000256" key="3">
    <source>
        <dbReference type="PROSITE-ProRule" id="PRU00023"/>
    </source>
</evidence>
<dbReference type="AlphaFoldDB" id="A0AAV4EZI1"/>
<keyword evidence="1" id="KW-0677">Repeat</keyword>
<dbReference type="InterPro" id="IPR002110">
    <property type="entry name" value="Ankyrin_rpt"/>
</dbReference>
<evidence type="ECO:0000256" key="2">
    <source>
        <dbReference type="ARBA" id="ARBA00023043"/>
    </source>
</evidence>
<name>A0AAV4EZI1_9GAST</name>